<feature type="compositionally biased region" description="Low complexity" evidence="1">
    <location>
        <begin position="1"/>
        <end position="16"/>
    </location>
</feature>
<dbReference type="RefSeq" id="XP_044547586.1">
    <property type="nucleotide sequence ID" value="XM_044695477.1"/>
</dbReference>
<sequence length="958" mass="109905">MSLDLTSSLSTSLPSSHRQNKYDSKSKCLTERRVKRELMLWNGTATNLEDQKFSFGSNTNRMQSIVIINEDDLNSEKIITALHLSDKLIHILVNYELKQIIRFSSNDVKILCYHMYQRKKNKISIILSCSDDNIYLFEILKKEKKRKNAQRKSTQSTPKQTSSIFSRVDSSDAKNFQSEWRDYFISSEGIIIKDISDTDVLQQLPESIYQIQSIEPEAIQNLFSEDAKRGGKHILLLSKMQIYKLFQDEETDELVLAPLCKAPSTFHSRVNCLYYSSNTSKISQLSDQNSYILTEEFFQALFGSEFILMTSCICLVGCENGRVFCFPSNKNIIERFSEMSCYRTILTVRNSVQNIIPLSISGTNTSNEKCNSIICVSHEGHIVLLYHDGEQIIKRSCFINLKIASSIVVKNQLIVSNDIGSLFSFTIYNKIPSNDALTKTSTTIKLFDSVEVREIPSESNIAILHELKARKYQPFNVLSFPNTELSFSQLKLTSLDEKKRNMRAKGACTIFTKSGNVDHIIIPSHTAIDDWLCHSVASNRLQNGVREMIQQVDESFSKLDGAKREQDHLNREIYTLNTAMHLLHEWKEQGKKLASNIKCFTRKEDMQTVMECTVNNGTDFVLTNQWTIIVMVEWSNHKLECYSFPINHLESRSTWTRTILLSPQSGYSSFNISVILSFNQTEGHFSLVLKDQKFNMMDLLDIHLEHSNSLRFISAPLSNTMNPSKRIRHLFRKHYKSIPYLDHLNPLLTSTISHTFKLKVNPLEERYTMNWENMLRIPLEEISSLSQDDWVSLVDRRDAKLSSNNFSTPSLLRTPNGEDVKLKISTCLGGQGFEVILQSNQFGSLLASRTSFLEKLKHYLLVRQKIDFTLASYPRVTPKEEIIETIKAMQNIQTSASRLLAEFEQLEKSWHNILVNNHSESAMNSSNVSLLPLIHQSNSLDKKIVETLKELRQTKCAL</sequence>
<dbReference type="GeneID" id="68098154"/>
<keyword evidence="3" id="KW-1185">Reference proteome</keyword>
<dbReference type="AlphaFoldDB" id="A0AA88GPA4"/>
<dbReference type="EMBL" id="PYSW02000025">
    <property type="protein sequence ID" value="KAG2381907.1"/>
    <property type="molecule type" value="Genomic_DNA"/>
</dbReference>
<comment type="caution">
    <text evidence="2">The sequence shown here is derived from an EMBL/GenBank/DDBJ whole genome shotgun (WGS) entry which is preliminary data.</text>
</comment>
<evidence type="ECO:0000313" key="2">
    <source>
        <dbReference type="EMBL" id="KAG2381907.1"/>
    </source>
</evidence>
<dbReference type="GO" id="GO:0043240">
    <property type="term" value="C:Fanconi anaemia nuclear complex"/>
    <property type="evidence" value="ECO:0007669"/>
    <property type="project" value="InterPro"/>
</dbReference>
<evidence type="ECO:0000313" key="3">
    <source>
        <dbReference type="Proteomes" id="UP000816034"/>
    </source>
</evidence>
<dbReference type="PANTHER" id="PTHR14890:SF1">
    <property type="entry name" value="FANCONI ANEMIA CORE COMPLEX-ASSOCIATED PROTEIN 100"/>
    <property type="match status" value="1"/>
</dbReference>
<feature type="region of interest" description="Disordered" evidence="1">
    <location>
        <begin position="147"/>
        <end position="166"/>
    </location>
</feature>
<dbReference type="PANTHER" id="PTHR14890">
    <property type="entry name" value="FANCONI ANEMIA CORE COMPLEX-ASSOCIATED PROTEIN 100"/>
    <property type="match status" value="1"/>
</dbReference>
<dbReference type="Proteomes" id="UP000816034">
    <property type="component" value="Unassembled WGS sequence"/>
</dbReference>
<name>A0AA88GPA4_NAELO</name>
<accession>A0AA88GPA4</accession>
<gene>
    <name evidence="2" type="ORF">C9374_005699</name>
</gene>
<evidence type="ECO:0000256" key="1">
    <source>
        <dbReference type="SAM" id="MobiDB-lite"/>
    </source>
</evidence>
<feature type="compositionally biased region" description="Low complexity" evidence="1">
    <location>
        <begin position="151"/>
        <end position="163"/>
    </location>
</feature>
<protein>
    <submittedName>
        <fullName evidence="2">Uncharacterized protein</fullName>
    </submittedName>
</protein>
<proteinExistence type="predicted"/>
<organism evidence="2 3">
    <name type="scientific">Naegleria lovaniensis</name>
    <name type="common">Amoeba</name>
    <dbReference type="NCBI Taxonomy" id="51637"/>
    <lineage>
        <taxon>Eukaryota</taxon>
        <taxon>Discoba</taxon>
        <taxon>Heterolobosea</taxon>
        <taxon>Tetramitia</taxon>
        <taxon>Eutetramitia</taxon>
        <taxon>Vahlkampfiidae</taxon>
        <taxon>Naegleria</taxon>
    </lineage>
</organism>
<dbReference type="GO" id="GO:0036297">
    <property type="term" value="P:interstrand cross-link repair"/>
    <property type="evidence" value="ECO:0007669"/>
    <property type="project" value="InterPro"/>
</dbReference>
<dbReference type="InterPro" id="IPR029251">
    <property type="entry name" value="Faap100"/>
</dbReference>
<dbReference type="GO" id="GO:0005654">
    <property type="term" value="C:nucleoplasm"/>
    <property type="evidence" value="ECO:0007669"/>
    <property type="project" value="TreeGrafter"/>
</dbReference>
<feature type="region of interest" description="Disordered" evidence="1">
    <location>
        <begin position="1"/>
        <end position="25"/>
    </location>
</feature>
<reference evidence="2 3" key="1">
    <citation type="journal article" date="2018" name="BMC Genomics">
        <title>The genome of Naegleria lovaniensis, the basis for a comparative approach to unravel pathogenicity factors of the human pathogenic amoeba N. fowleri.</title>
        <authorList>
            <person name="Liechti N."/>
            <person name="Schurch N."/>
            <person name="Bruggmann R."/>
            <person name="Wittwer M."/>
        </authorList>
    </citation>
    <scope>NUCLEOTIDE SEQUENCE [LARGE SCALE GENOMIC DNA]</scope>
    <source>
        <strain evidence="2 3">ATCC 30569</strain>
    </source>
</reference>